<comment type="caution">
    <text evidence="3">The sequence shown here is derived from an EMBL/GenBank/DDBJ whole genome shotgun (WGS) entry which is preliminary data.</text>
</comment>
<proteinExistence type="inferred from homology"/>
<reference evidence="4" key="1">
    <citation type="journal article" date="2019" name="Int. J. Syst. Evol. Microbiol.">
        <title>The Global Catalogue of Microorganisms (GCM) 10K type strain sequencing project: providing services to taxonomists for standard genome sequencing and annotation.</title>
        <authorList>
            <consortium name="The Broad Institute Genomics Platform"/>
            <consortium name="The Broad Institute Genome Sequencing Center for Infectious Disease"/>
            <person name="Wu L."/>
            <person name="Ma J."/>
        </authorList>
    </citation>
    <scope>NUCLEOTIDE SEQUENCE [LARGE SCALE GENOMIC DNA]</scope>
    <source>
        <strain evidence="4">JCM 17591</strain>
    </source>
</reference>
<name>A0ABP7ZTE6_9MICO</name>
<gene>
    <name evidence="3" type="ORF">GCM10022287_07140</name>
</gene>
<evidence type="ECO:0000259" key="2">
    <source>
        <dbReference type="Pfam" id="PF00582"/>
    </source>
</evidence>
<accession>A0ABP7ZTE6</accession>
<evidence type="ECO:0000313" key="4">
    <source>
        <dbReference type="Proteomes" id="UP001501079"/>
    </source>
</evidence>
<dbReference type="PANTHER" id="PTHR46268">
    <property type="entry name" value="STRESS RESPONSE PROTEIN NHAX"/>
    <property type="match status" value="1"/>
</dbReference>
<organism evidence="3 4">
    <name type="scientific">Gryllotalpicola koreensis</name>
    <dbReference type="NCBI Taxonomy" id="993086"/>
    <lineage>
        <taxon>Bacteria</taxon>
        <taxon>Bacillati</taxon>
        <taxon>Actinomycetota</taxon>
        <taxon>Actinomycetes</taxon>
        <taxon>Micrococcales</taxon>
        <taxon>Microbacteriaceae</taxon>
        <taxon>Gryllotalpicola</taxon>
    </lineage>
</organism>
<dbReference type="CDD" id="cd00293">
    <property type="entry name" value="USP-like"/>
    <property type="match status" value="1"/>
</dbReference>
<dbReference type="PANTHER" id="PTHR46268:SF6">
    <property type="entry name" value="UNIVERSAL STRESS PROTEIN UP12"/>
    <property type="match status" value="1"/>
</dbReference>
<dbReference type="RefSeq" id="WP_344751899.1">
    <property type="nucleotide sequence ID" value="NZ_BAABBW010000001.1"/>
</dbReference>
<keyword evidence="4" id="KW-1185">Reference proteome</keyword>
<dbReference type="InterPro" id="IPR006016">
    <property type="entry name" value="UspA"/>
</dbReference>
<evidence type="ECO:0000256" key="1">
    <source>
        <dbReference type="ARBA" id="ARBA00008791"/>
    </source>
</evidence>
<dbReference type="Gene3D" id="3.40.50.620">
    <property type="entry name" value="HUPs"/>
    <property type="match status" value="1"/>
</dbReference>
<dbReference type="Proteomes" id="UP001501079">
    <property type="component" value="Unassembled WGS sequence"/>
</dbReference>
<dbReference type="SUPFAM" id="SSF52402">
    <property type="entry name" value="Adenine nucleotide alpha hydrolases-like"/>
    <property type="match status" value="1"/>
</dbReference>
<sequence length="193" mass="20010">MRNARSGPVVVGLSAGTPDRVLDEAVAIARDLGAPLACVYVDETRVPIGEAPGGRVVTAPVVAADHNQPEGEKLRPELATIADRVVARAAPANVTVTHHVRAGDTVTALARFAVDRDARLIVVGTRPPGVRASLSLLLAGPVASRLARRQPVPVLVVPLHGRSPLPTAMQNRVTDAGTEVPDPADVLFGEGHA</sequence>
<comment type="similarity">
    <text evidence="1">Belongs to the universal stress protein A family.</text>
</comment>
<feature type="domain" description="UspA" evidence="2">
    <location>
        <begin position="10"/>
        <end position="158"/>
    </location>
</feature>
<protein>
    <recommendedName>
        <fullName evidence="2">UspA domain-containing protein</fullName>
    </recommendedName>
</protein>
<evidence type="ECO:0000313" key="3">
    <source>
        <dbReference type="EMBL" id="GAA4169983.1"/>
    </source>
</evidence>
<dbReference type="InterPro" id="IPR014729">
    <property type="entry name" value="Rossmann-like_a/b/a_fold"/>
</dbReference>
<dbReference type="Pfam" id="PF00582">
    <property type="entry name" value="Usp"/>
    <property type="match status" value="1"/>
</dbReference>
<dbReference type="EMBL" id="BAABBW010000001">
    <property type="protein sequence ID" value="GAA4169983.1"/>
    <property type="molecule type" value="Genomic_DNA"/>
</dbReference>